<evidence type="ECO:0000313" key="4">
    <source>
        <dbReference type="Proteomes" id="UP000288805"/>
    </source>
</evidence>
<dbReference type="InterPro" id="IPR025558">
    <property type="entry name" value="DUF4283"/>
</dbReference>
<dbReference type="Proteomes" id="UP000288805">
    <property type="component" value="Unassembled WGS sequence"/>
</dbReference>
<evidence type="ECO:0000259" key="2">
    <source>
        <dbReference type="Pfam" id="PF14111"/>
    </source>
</evidence>
<gene>
    <name evidence="3" type="ORF">CK203_023650</name>
</gene>
<feature type="domain" description="DUF4283" evidence="2">
    <location>
        <begin position="211"/>
        <end position="295"/>
    </location>
</feature>
<dbReference type="EMBL" id="QGNW01000051">
    <property type="protein sequence ID" value="RVX06494.1"/>
    <property type="molecule type" value="Genomic_DNA"/>
</dbReference>
<feature type="region of interest" description="Disordered" evidence="1">
    <location>
        <begin position="391"/>
        <end position="412"/>
    </location>
</feature>
<reference evidence="3 4" key="1">
    <citation type="journal article" date="2018" name="PLoS Genet.">
        <title>Population sequencing reveals clonal diversity and ancestral inbreeding in the grapevine cultivar Chardonnay.</title>
        <authorList>
            <person name="Roach M.J."/>
            <person name="Johnson D.L."/>
            <person name="Bohlmann J."/>
            <person name="van Vuuren H.J."/>
            <person name="Jones S.J."/>
            <person name="Pretorius I.S."/>
            <person name="Schmidt S.A."/>
            <person name="Borneman A.R."/>
        </authorList>
    </citation>
    <scope>NUCLEOTIDE SEQUENCE [LARGE SCALE GENOMIC DNA]</scope>
    <source>
        <strain evidence="4">cv. Chardonnay</strain>
        <tissue evidence="3">Leaf</tissue>
    </source>
</reference>
<evidence type="ECO:0000313" key="3">
    <source>
        <dbReference type="EMBL" id="RVX06494.1"/>
    </source>
</evidence>
<name>A0A438JC10_VITVI</name>
<feature type="region of interest" description="Disordered" evidence="1">
    <location>
        <begin position="476"/>
        <end position="519"/>
    </location>
</feature>
<protein>
    <recommendedName>
        <fullName evidence="2">DUF4283 domain-containing protein</fullName>
    </recommendedName>
</protein>
<organism evidence="3 4">
    <name type="scientific">Vitis vinifera</name>
    <name type="common">Grape</name>
    <dbReference type="NCBI Taxonomy" id="29760"/>
    <lineage>
        <taxon>Eukaryota</taxon>
        <taxon>Viridiplantae</taxon>
        <taxon>Streptophyta</taxon>
        <taxon>Embryophyta</taxon>
        <taxon>Tracheophyta</taxon>
        <taxon>Spermatophyta</taxon>
        <taxon>Magnoliopsida</taxon>
        <taxon>eudicotyledons</taxon>
        <taxon>Gunneridae</taxon>
        <taxon>Pentapetalae</taxon>
        <taxon>rosids</taxon>
        <taxon>Vitales</taxon>
        <taxon>Vitaceae</taxon>
        <taxon>Viteae</taxon>
        <taxon>Vitis</taxon>
    </lineage>
</organism>
<proteinExistence type="predicted"/>
<feature type="region of interest" description="Disordered" evidence="1">
    <location>
        <begin position="1"/>
        <end position="33"/>
    </location>
</feature>
<dbReference type="PANTHER" id="PTHR34427">
    <property type="entry name" value="DUF4283 DOMAIN PROTEIN"/>
    <property type="match status" value="1"/>
</dbReference>
<dbReference type="Pfam" id="PF14111">
    <property type="entry name" value="DUF4283"/>
    <property type="match status" value="1"/>
</dbReference>
<accession>A0A438JC10</accession>
<feature type="compositionally biased region" description="Basic and acidic residues" evidence="1">
    <location>
        <begin position="1"/>
        <end position="20"/>
    </location>
</feature>
<evidence type="ECO:0000256" key="1">
    <source>
        <dbReference type="SAM" id="MobiDB-lite"/>
    </source>
</evidence>
<dbReference type="PANTHER" id="PTHR34427:SF5">
    <property type="entry name" value="DUF4283 DOMAIN-CONTAINING PROTEIN"/>
    <property type="match status" value="1"/>
</dbReference>
<dbReference type="AlphaFoldDB" id="A0A438JC10"/>
<comment type="caution">
    <text evidence="3">The sequence shown here is derived from an EMBL/GenBank/DDBJ whole genome shotgun (WGS) entry which is preliminary data.</text>
</comment>
<sequence>MGERERAREGERECDGKCDGEEGENSSAPRSRRKECRFAVESKTFEIVVDDRKGKIQILIMEKKGGVSSWVRLGPESLGFFLEGLNLCIKDEKEARWGREWKEQGRMYTMTRGINRAGGFIRLGVSDLERKRFCIFIPRGRRDKRGWTIMAEKLHQLVGILGRKPENQEVKAMGKAVVGRSYATIAKWPLSGKPNAIVVKAKREETIGLLQKLECCVVASWKNSSGGEDLEKLGQFWAKSWDLRGNLGLAKLEKERVLLEFEELEEARRVVSSGNRSMGGVQVGLEFWNPRSGCWAEEEERKEVWVRIVGLPISLWNPVILKRVGDECGGYIIVDEQTKTMGELQWARILVKSRGECRPSVLEIEVEEEIYVMSLWWECRPVLRRNRRQETGRQNMEVRGEGASRTKQRVEEERVSVRLETLNYPIVGPNETTRVDGLSLASGSMDLKMKGVVGSEVGLEAGPSYRADDVGCLAKGSASPKVQSSSKGPTYAKGCLNQPDLDGKLREGPISPVAQVPNKDPQEKNFLLKYCISSNGNPPETKSFVAQESEDTRKQQGVARLSEIDRAFEEESLREVEVIKSSSGKARGMDGVCDTYDAQVERSEPEEKWEESSLAKFSQFLGFPMEGLEKEILNFFIKIRKRKEKIHSKELLERPKFERELKRMECSVNYERGE</sequence>